<dbReference type="AlphaFoldDB" id="A0A381NVS9"/>
<evidence type="ECO:0000256" key="3">
    <source>
        <dbReference type="ARBA" id="ARBA00022737"/>
    </source>
</evidence>
<dbReference type="Pfam" id="PF13183">
    <property type="entry name" value="Fer4_8"/>
    <property type="match status" value="1"/>
</dbReference>
<dbReference type="Pfam" id="PF11870">
    <property type="entry name" value="LutB_C"/>
    <property type="match status" value="1"/>
</dbReference>
<feature type="domain" description="4Fe-4S ferredoxin-type" evidence="6">
    <location>
        <begin position="270"/>
        <end position="299"/>
    </location>
</feature>
<accession>A0A381NVS9</accession>
<dbReference type="PROSITE" id="PS00198">
    <property type="entry name" value="4FE4S_FER_1"/>
    <property type="match status" value="2"/>
</dbReference>
<evidence type="ECO:0000313" key="7">
    <source>
        <dbReference type="EMBL" id="SUZ57998.1"/>
    </source>
</evidence>
<dbReference type="InterPro" id="IPR037171">
    <property type="entry name" value="NagB/RpiA_transferase-like"/>
</dbReference>
<dbReference type="PANTHER" id="PTHR47153:SF2">
    <property type="entry name" value="LACTATE UTILIZATION PROTEIN B"/>
    <property type="match status" value="1"/>
</dbReference>
<dbReference type="InterPro" id="IPR024185">
    <property type="entry name" value="FTHF_cligase-like_sf"/>
</dbReference>
<keyword evidence="3" id="KW-0677">Repeat</keyword>
<dbReference type="Gene3D" id="3.40.50.10420">
    <property type="entry name" value="NagB/RpiA/CoA transferase-like"/>
    <property type="match status" value="1"/>
</dbReference>
<feature type="domain" description="4Fe-4S ferredoxin-type" evidence="6">
    <location>
        <begin position="319"/>
        <end position="352"/>
    </location>
</feature>
<dbReference type="Pfam" id="PF02589">
    <property type="entry name" value="LUD_dom"/>
    <property type="match status" value="1"/>
</dbReference>
<dbReference type="GO" id="GO:0051539">
    <property type="term" value="F:4 iron, 4 sulfur cluster binding"/>
    <property type="evidence" value="ECO:0007669"/>
    <property type="project" value="UniProtKB-KW"/>
</dbReference>
<proteinExistence type="predicted"/>
<feature type="region of interest" description="Disordered" evidence="5">
    <location>
        <begin position="1"/>
        <end position="25"/>
    </location>
</feature>
<evidence type="ECO:0000256" key="5">
    <source>
        <dbReference type="SAM" id="MobiDB-lite"/>
    </source>
</evidence>
<name>A0A381NVS9_9ZZZZ</name>
<evidence type="ECO:0000256" key="2">
    <source>
        <dbReference type="ARBA" id="ARBA00022485"/>
    </source>
</evidence>
<dbReference type="PROSITE" id="PS51379">
    <property type="entry name" value="4FE4S_FER_2"/>
    <property type="match status" value="2"/>
</dbReference>
<evidence type="ECO:0000256" key="4">
    <source>
        <dbReference type="ARBA" id="ARBA00022982"/>
    </source>
</evidence>
<keyword evidence="4" id="KW-0249">Electron transport</keyword>
<dbReference type="InterPro" id="IPR004452">
    <property type="entry name" value="LutB/LldF"/>
</dbReference>
<dbReference type="InterPro" id="IPR017900">
    <property type="entry name" value="4Fe4S_Fe_S_CS"/>
</dbReference>
<keyword evidence="2" id="KW-0408">Iron</keyword>
<gene>
    <name evidence="7" type="ORF">METZ01_LOCUS10852</name>
</gene>
<organism evidence="7">
    <name type="scientific">marine metagenome</name>
    <dbReference type="NCBI Taxonomy" id="408172"/>
    <lineage>
        <taxon>unclassified sequences</taxon>
        <taxon>metagenomes</taxon>
        <taxon>ecological metagenomes</taxon>
    </lineage>
</organism>
<keyword evidence="2" id="KW-0004">4Fe-4S</keyword>
<dbReference type="InterPro" id="IPR017896">
    <property type="entry name" value="4Fe4S_Fe-S-bd"/>
</dbReference>
<dbReference type="EMBL" id="UINC01000591">
    <property type="protein sequence ID" value="SUZ57998.1"/>
    <property type="molecule type" value="Genomic_DNA"/>
</dbReference>
<dbReference type="NCBIfam" id="TIGR00273">
    <property type="entry name" value="LutB/LldF family L-lactate oxidation iron-sulfur protein"/>
    <property type="match status" value="1"/>
</dbReference>
<reference evidence="7" key="1">
    <citation type="submission" date="2018-05" db="EMBL/GenBank/DDBJ databases">
        <authorList>
            <person name="Lanie J.A."/>
            <person name="Ng W.-L."/>
            <person name="Kazmierczak K.M."/>
            <person name="Andrzejewski T.M."/>
            <person name="Davidsen T.M."/>
            <person name="Wayne K.J."/>
            <person name="Tettelin H."/>
            <person name="Glass J.I."/>
            <person name="Rusch D."/>
            <person name="Podicherti R."/>
            <person name="Tsui H.-C.T."/>
            <person name="Winkler M.E."/>
        </authorList>
    </citation>
    <scope>NUCLEOTIDE SEQUENCE</scope>
</reference>
<dbReference type="Gene3D" id="1.10.1060.10">
    <property type="entry name" value="Alpha-helical ferredoxin"/>
    <property type="match status" value="1"/>
</dbReference>
<dbReference type="InterPro" id="IPR024569">
    <property type="entry name" value="LutB_C"/>
</dbReference>
<evidence type="ECO:0000256" key="1">
    <source>
        <dbReference type="ARBA" id="ARBA00022448"/>
    </source>
</evidence>
<dbReference type="InterPro" id="IPR003741">
    <property type="entry name" value="LUD_dom"/>
</dbReference>
<evidence type="ECO:0000259" key="6">
    <source>
        <dbReference type="PROSITE" id="PS51379"/>
    </source>
</evidence>
<dbReference type="PANTHER" id="PTHR47153">
    <property type="entry name" value="LACTATE UTILIZATION PROTEIN B"/>
    <property type="match status" value="1"/>
</dbReference>
<dbReference type="GO" id="GO:0006089">
    <property type="term" value="P:lactate metabolic process"/>
    <property type="evidence" value="ECO:0007669"/>
    <property type="project" value="InterPro"/>
</dbReference>
<feature type="compositionally biased region" description="Basic and acidic residues" evidence="5">
    <location>
        <begin position="1"/>
        <end position="20"/>
    </location>
</feature>
<keyword evidence="1" id="KW-0813">Transport</keyword>
<dbReference type="SUPFAM" id="SSF100950">
    <property type="entry name" value="NagB/RpiA/CoA transferase-like"/>
    <property type="match status" value="1"/>
</dbReference>
<sequence>MEKRRDQFPDEKQLNNEREVASSIRSNSVTQLPELLIKLEENLEKNNIKVHWAETDLEANNIVYQILKDANAKTVVKGKSMVTEEIELNEFLDNKGIEILETDLGEFLVQLANEKPSHIVMPAIHKNRKEISKAFFDHFPEFPYTEDVDLITQQVRKILRERFRKADAGISGVNFAVAETGTLCLVENEGNGRMCTTAPPLHIAVTGIEKVVEKLSDVPPLLDILTKSATGQEITTYFNMISSPRREGEKDGPKSMHLVLLDNGRSKIHQNNDMQETLKCIRCGSCINHCPVYTQLGGHAYGTVYPGPIGITLEPQKQGITQLGELTSLCTMCGACGEVCPVQIPLPKLINKLRSEAVEGNNTNELIEGTRSKRKPLESLAWKIWKQVYSSPFIYSIFSKTATKFNFISPKKLGKWGKYRITPRPSKHSLKELANKAGFDNE</sequence>
<keyword evidence="2" id="KW-0411">Iron-sulfur</keyword>
<dbReference type="SUPFAM" id="SSF54862">
    <property type="entry name" value="4Fe-4S ferredoxins"/>
    <property type="match status" value="1"/>
</dbReference>
<keyword evidence="2" id="KW-0479">Metal-binding</keyword>
<protein>
    <recommendedName>
        <fullName evidence="6">4Fe-4S ferredoxin-type domain-containing protein</fullName>
    </recommendedName>
</protein>
<dbReference type="InterPro" id="IPR009051">
    <property type="entry name" value="Helical_ferredxn"/>
</dbReference>